<keyword evidence="9" id="KW-0325">Glycoprotein</keyword>
<dbReference type="PANTHER" id="PTHR48006">
    <property type="entry name" value="LEUCINE-RICH REPEAT-CONTAINING PROTEIN DDB_G0281931-RELATED"/>
    <property type="match status" value="1"/>
</dbReference>
<dbReference type="Pfam" id="PF07714">
    <property type="entry name" value="PK_Tyr_Ser-Thr"/>
    <property type="match status" value="1"/>
</dbReference>
<dbReference type="InterPro" id="IPR001245">
    <property type="entry name" value="Ser-Thr/Tyr_kinase_cat_dom"/>
</dbReference>
<dbReference type="Gene3D" id="3.80.10.10">
    <property type="entry name" value="Ribonuclease Inhibitor"/>
    <property type="match status" value="2"/>
</dbReference>
<reference evidence="13" key="1">
    <citation type="submission" date="2020-02" db="EMBL/GenBank/DDBJ databases">
        <authorList>
            <person name="Scholz U."/>
            <person name="Mascher M."/>
            <person name="Fiebig A."/>
        </authorList>
    </citation>
    <scope>NUCLEOTIDE SEQUENCE</scope>
</reference>
<feature type="domain" description="Protein kinase" evidence="12">
    <location>
        <begin position="478"/>
        <end position="756"/>
    </location>
</feature>
<keyword evidence="2" id="KW-0433">Leucine-rich repeat</keyword>
<evidence type="ECO:0000259" key="12">
    <source>
        <dbReference type="PROSITE" id="PS50011"/>
    </source>
</evidence>
<keyword evidence="14" id="KW-1185">Reference proteome</keyword>
<evidence type="ECO:0000256" key="5">
    <source>
        <dbReference type="ARBA" id="ARBA00022737"/>
    </source>
</evidence>
<dbReference type="InterPro" id="IPR011009">
    <property type="entry name" value="Kinase-like_dom_sf"/>
</dbReference>
<name>A0A7I8JWU4_SPIIN</name>
<dbReference type="Gene3D" id="3.30.200.20">
    <property type="entry name" value="Phosphorylase Kinase, domain 1"/>
    <property type="match status" value="1"/>
</dbReference>
<dbReference type="Pfam" id="PF13855">
    <property type="entry name" value="LRR_8"/>
    <property type="match status" value="1"/>
</dbReference>
<keyword evidence="3 10" id="KW-0812">Transmembrane</keyword>
<dbReference type="InterPro" id="IPR000719">
    <property type="entry name" value="Prot_kinase_dom"/>
</dbReference>
<evidence type="ECO:0000256" key="7">
    <source>
        <dbReference type="ARBA" id="ARBA00023136"/>
    </source>
</evidence>
<gene>
    <name evidence="13" type="ORF">SI8410_01000445</name>
</gene>
<feature type="signal peptide" evidence="11">
    <location>
        <begin position="1"/>
        <end position="23"/>
    </location>
</feature>
<dbReference type="Pfam" id="PF00560">
    <property type="entry name" value="LRR_1"/>
    <property type="match status" value="3"/>
</dbReference>
<evidence type="ECO:0000256" key="3">
    <source>
        <dbReference type="ARBA" id="ARBA00022692"/>
    </source>
</evidence>
<dbReference type="GO" id="GO:0005524">
    <property type="term" value="F:ATP binding"/>
    <property type="evidence" value="ECO:0007669"/>
    <property type="project" value="InterPro"/>
</dbReference>
<evidence type="ECO:0000256" key="6">
    <source>
        <dbReference type="ARBA" id="ARBA00022989"/>
    </source>
</evidence>
<evidence type="ECO:0000256" key="4">
    <source>
        <dbReference type="ARBA" id="ARBA00022729"/>
    </source>
</evidence>
<dbReference type="InterPro" id="IPR051824">
    <property type="entry name" value="LRR_Rcpt-Like_S/T_Kinase"/>
</dbReference>
<keyword evidence="5" id="KW-0677">Repeat</keyword>
<keyword evidence="6 10" id="KW-1133">Transmembrane helix</keyword>
<dbReference type="EMBL" id="LR746264">
    <property type="protein sequence ID" value="CAA7388152.1"/>
    <property type="molecule type" value="Genomic_DNA"/>
</dbReference>
<evidence type="ECO:0000313" key="13">
    <source>
        <dbReference type="EMBL" id="CAA7388152.1"/>
    </source>
</evidence>
<dbReference type="FunFam" id="3.80.10.10:FF:000383">
    <property type="entry name" value="Leucine-rich repeat receptor protein kinase EMS1"/>
    <property type="match status" value="1"/>
</dbReference>
<dbReference type="SUPFAM" id="SSF52058">
    <property type="entry name" value="L domain-like"/>
    <property type="match status" value="1"/>
</dbReference>
<dbReference type="PANTHER" id="PTHR48006:SF84">
    <property type="entry name" value="REPEAT TRANSMEMBRANE PROTEIN KINASE, PUTATIVE, EXPRESSED-RELATED"/>
    <property type="match status" value="1"/>
</dbReference>
<dbReference type="GO" id="GO:0016020">
    <property type="term" value="C:membrane"/>
    <property type="evidence" value="ECO:0007669"/>
    <property type="project" value="UniProtKB-SubCell"/>
</dbReference>
<protein>
    <recommendedName>
        <fullName evidence="12">Protein kinase domain-containing protein</fullName>
    </recommendedName>
</protein>
<organism evidence="13 14">
    <name type="scientific">Spirodela intermedia</name>
    <name type="common">Intermediate duckweed</name>
    <dbReference type="NCBI Taxonomy" id="51605"/>
    <lineage>
        <taxon>Eukaryota</taxon>
        <taxon>Viridiplantae</taxon>
        <taxon>Streptophyta</taxon>
        <taxon>Embryophyta</taxon>
        <taxon>Tracheophyta</taxon>
        <taxon>Spermatophyta</taxon>
        <taxon>Magnoliopsida</taxon>
        <taxon>Liliopsida</taxon>
        <taxon>Araceae</taxon>
        <taxon>Lemnoideae</taxon>
        <taxon>Spirodela</taxon>
    </lineage>
</organism>
<evidence type="ECO:0000313" key="14">
    <source>
        <dbReference type="Proteomes" id="UP000663760"/>
    </source>
</evidence>
<evidence type="ECO:0000256" key="10">
    <source>
        <dbReference type="SAM" id="Phobius"/>
    </source>
</evidence>
<accession>A0A7I8JWU4</accession>
<dbReference type="Gene3D" id="1.10.510.10">
    <property type="entry name" value="Transferase(Phosphotransferase) domain 1"/>
    <property type="match status" value="1"/>
</dbReference>
<dbReference type="OrthoDB" id="676979at2759"/>
<dbReference type="GO" id="GO:0004672">
    <property type="term" value="F:protein kinase activity"/>
    <property type="evidence" value="ECO:0007669"/>
    <property type="project" value="InterPro"/>
</dbReference>
<dbReference type="InterPro" id="IPR003591">
    <property type="entry name" value="Leu-rich_rpt_typical-subtyp"/>
</dbReference>
<feature type="transmembrane region" description="Helical" evidence="10">
    <location>
        <begin position="391"/>
        <end position="414"/>
    </location>
</feature>
<feature type="chain" id="PRO_5029601127" description="Protein kinase domain-containing protein" evidence="11">
    <location>
        <begin position="24"/>
        <end position="779"/>
    </location>
</feature>
<keyword evidence="8" id="KW-0675">Receptor</keyword>
<dbReference type="AlphaFoldDB" id="A0A7I8JWU4"/>
<dbReference type="SUPFAM" id="SSF56112">
    <property type="entry name" value="Protein kinase-like (PK-like)"/>
    <property type="match status" value="1"/>
</dbReference>
<dbReference type="FunFam" id="3.30.200.20:FF:000285">
    <property type="entry name" value="Putative inactive leucine-rich repeat receptor-like protein kinase"/>
    <property type="match status" value="1"/>
</dbReference>
<dbReference type="InterPro" id="IPR001611">
    <property type="entry name" value="Leu-rich_rpt"/>
</dbReference>
<evidence type="ECO:0000256" key="2">
    <source>
        <dbReference type="ARBA" id="ARBA00022614"/>
    </source>
</evidence>
<dbReference type="SMART" id="SM00369">
    <property type="entry name" value="LRR_TYP"/>
    <property type="match status" value="4"/>
</dbReference>
<dbReference type="InterPro" id="IPR032675">
    <property type="entry name" value="LRR_dom_sf"/>
</dbReference>
<sequence>MAAGGGFPAAVLLVLVLSSTAAATNQVKSSQVWSLLRLRRLLGHPPVLASWTNNTDPCSGDPSPSLTVVCYGDGVSQLHIAGADGSPPLPRSFSVNSFFTTLTRLPNLKVLSLSSLGLWGSLPGHKLARLSSLEILNLSSNFLSGPLPGELSSLVELQSLILDHNMFSGEVPAGLGQLSRLAVVSVRNNSLSGELPESLANLEGLRVLIFSANNLSGGLPDLTGLTNLQVLDVGDNRLGPVFPELGKKVATVVLRNNTFTGGLPTDVTSYHLLQKLDISHNRFVGPFPPALLSLPSIRHLDIAGNRFTGLLFSNLSCNDGLEFVDFSFNLLTGSLPACLARESTPNNVSYLMNCLSDMAQPQHPYSFCRTQALAVGVIPTRPRKGSSRKTAVAASVAAAAMATVFLALLGLFTLRKLNKRNARTKPPRRLVEHASNGYPSKLLSDARYISQTIKLGALGIPSYRSFSLEELEAATNGFETSAFLDEGSHGEMYWGRLNDKTMVAIRCLKLKKSHVSRSQNFTRYIELFSKLRHQHLVSALGHCFEYYLDDSSVSRVFLVFEYVTNGTLRSNLCEEVGGHQLTWSQRISAAIGVAKGIQFLHAGIIPGLFANGVTATNVVLDHNLVAKISSYNLPIIADSMRIEIATGSSSNVSKEPKGRHKNEEKMDIYDFGVILLEVISGQPVTSTIDVNMLKDQFEASITADGGARQRSVVDVAIRKASCDESLRIVMEICIRCLSAEPLERPSIEDILWNLQFAAQIQDDWRGDAQSGSNSPPTLH</sequence>
<dbReference type="FunFam" id="1.10.510.10:FF:000431">
    <property type="entry name" value="Putative inactive leucine-rich repeat receptor-like protein kinase"/>
    <property type="match status" value="1"/>
</dbReference>
<dbReference type="Proteomes" id="UP000663760">
    <property type="component" value="Chromosome 1"/>
</dbReference>
<evidence type="ECO:0000256" key="9">
    <source>
        <dbReference type="ARBA" id="ARBA00023180"/>
    </source>
</evidence>
<evidence type="ECO:0000256" key="11">
    <source>
        <dbReference type="SAM" id="SignalP"/>
    </source>
</evidence>
<keyword evidence="7 10" id="KW-0472">Membrane</keyword>
<proteinExistence type="predicted"/>
<evidence type="ECO:0000256" key="8">
    <source>
        <dbReference type="ARBA" id="ARBA00023170"/>
    </source>
</evidence>
<keyword evidence="4 11" id="KW-0732">Signal</keyword>
<comment type="subcellular location">
    <subcellularLocation>
        <location evidence="1">Membrane</location>
        <topology evidence="1">Single-pass type I membrane protein</topology>
    </subcellularLocation>
</comment>
<evidence type="ECO:0000256" key="1">
    <source>
        <dbReference type="ARBA" id="ARBA00004479"/>
    </source>
</evidence>
<dbReference type="PROSITE" id="PS50011">
    <property type="entry name" value="PROTEIN_KINASE_DOM"/>
    <property type="match status" value="1"/>
</dbReference>